<sequence>MPRHEDSRGINIRLPVNELAKVDPIQTAALAYAHEVVSKSRQPSLAEEYKRTTTLATDSCSRYEAFSSRTKDWGITAHLLYIHALEFGCEDLSRHASDVVGMAKISLGIK</sequence>
<protein>
    <submittedName>
        <fullName evidence="1">Uncharacterized protein</fullName>
    </submittedName>
</protein>
<name>A0A1F7H1A3_9BACT</name>
<gene>
    <name evidence="1" type="ORF">A3C25_06075</name>
</gene>
<dbReference type="AlphaFoldDB" id="A0A1F7H1A3"/>
<accession>A0A1F7H1A3</accession>
<organism evidence="1 2">
    <name type="scientific">Candidatus Roizmanbacteria bacterium RIFCSPHIGHO2_02_FULL_38_11</name>
    <dbReference type="NCBI Taxonomy" id="1802039"/>
    <lineage>
        <taxon>Bacteria</taxon>
        <taxon>Candidatus Roizmaniibacteriota</taxon>
    </lineage>
</organism>
<comment type="caution">
    <text evidence="1">The sequence shown here is derived from an EMBL/GenBank/DDBJ whole genome shotgun (WGS) entry which is preliminary data.</text>
</comment>
<reference evidence="1 2" key="1">
    <citation type="journal article" date="2016" name="Nat. Commun.">
        <title>Thousands of microbial genomes shed light on interconnected biogeochemical processes in an aquifer system.</title>
        <authorList>
            <person name="Anantharaman K."/>
            <person name="Brown C.T."/>
            <person name="Hug L.A."/>
            <person name="Sharon I."/>
            <person name="Castelle C.J."/>
            <person name="Probst A.J."/>
            <person name="Thomas B.C."/>
            <person name="Singh A."/>
            <person name="Wilkins M.J."/>
            <person name="Karaoz U."/>
            <person name="Brodie E.L."/>
            <person name="Williams K.H."/>
            <person name="Hubbard S.S."/>
            <person name="Banfield J.F."/>
        </authorList>
    </citation>
    <scope>NUCLEOTIDE SEQUENCE [LARGE SCALE GENOMIC DNA]</scope>
</reference>
<dbReference type="Proteomes" id="UP000177913">
    <property type="component" value="Unassembled WGS sequence"/>
</dbReference>
<proteinExistence type="predicted"/>
<evidence type="ECO:0000313" key="1">
    <source>
        <dbReference type="EMBL" id="OGK24938.1"/>
    </source>
</evidence>
<dbReference type="EMBL" id="MFZO01000022">
    <property type="protein sequence ID" value="OGK24938.1"/>
    <property type="molecule type" value="Genomic_DNA"/>
</dbReference>
<evidence type="ECO:0000313" key="2">
    <source>
        <dbReference type="Proteomes" id="UP000177913"/>
    </source>
</evidence>